<dbReference type="EnsemblProtists" id="HpaT810758">
    <property type="protein sequence ID" value="HpaP810758"/>
    <property type="gene ID" value="HpaG810758"/>
</dbReference>
<accession>M4BW57</accession>
<evidence type="ECO:0000256" key="1">
    <source>
        <dbReference type="SAM" id="MobiDB-lite"/>
    </source>
</evidence>
<dbReference type="InParanoid" id="M4BW57"/>
<name>M4BW57_HYAAE</name>
<reference evidence="2" key="2">
    <citation type="submission" date="2015-06" db="UniProtKB">
        <authorList>
            <consortium name="EnsemblProtists"/>
        </authorList>
    </citation>
    <scope>IDENTIFICATION</scope>
    <source>
        <strain evidence="2">Emoy2</strain>
    </source>
</reference>
<sequence>MLERRLELLGGAARGVAEWGPVGLIFLERLAGVEAGRRVDFRFPNDFATASRATTEVGGGVAAGSAADTGADGVPETTSR</sequence>
<reference evidence="3" key="1">
    <citation type="journal article" date="2010" name="Science">
        <title>Signatures of adaptation to obligate biotrophy in the Hyaloperonospora arabidopsidis genome.</title>
        <authorList>
            <person name="Baxter L."/>
            <person name="Tripathy S."/>
            <person name="Ishaque N."/>
            <person name="Boot N."/>
            <person name="Cabral A."/>
            <person name="Kemen E."/>
            <person name="Thines M."/>
            <person name="Ah-Fong A."/>
            <person name="Anderson R."/>
            <person name="Badejoko W."/>
            <person name="Bittner-Eddy P."/>
            <person name="Boore J.L."/>
            <person name="Chibucos M.C."/>
            <person name="Coates M."/>
            <person name="Dehal P."/>
            <person name="Delehaunty K."/>
            <person name="Dong S."/>
            <person name="Downton P."/>
            <person name="Dumas B."/>
            <person name="Fabro G."/>
            <person name="Fronick C."/>
            <person name="Fuerstenberg S.I."/>
            <person name="Fulton L."/>
            <person name="Gaulin E."/>
            <person name="Govers F."/>
            <person name="Hughes L."/>
            <person name="Humphray S."/>
            <person name="Jiang R.H."/>
            <person name="Judelson H."/>
            <person name="Kamoun S."/>
            <person name="Kyung K."/>
            <person name="Meijer H."/>
            <person name="Minx P."/>
            <person name="Morris P."/>
            <person name="Nelson J."/>
            <person name="Phuntumart V."/>
            <person name="Qutob D."/>
            <person name="Rehmany A."/>
            <person name="Rougon-Cardoso A."/>
            <person name="Ryden P."/>
            <person name="Torto-Alalibo T."/>
            <person name="Studholme D."/>
            <person name="Wang Y."/>
            <person name="Win J."/>
            <person name="Wood J."/>
            <person name="Clifton S.W."/>
            <person name="Rogers J."/>
            <person name="Van den Ackerveken G."/>
            <person name="Jones J.D."/>
            <person name="McDowell J.M."/>
            <person name="Beynon J."/>
            <person name="Tyler B.M."/>
        </authorList>
    </citation>
    <scope>NUCLEOTIDE SEQUENCE [LARGE SCALE GENOMIC DNA]</scope>
    <source>
        <strain evidence="3">Emoy2</strain>
    </source>
</reference>
<feature type="compositionally biased region" description="Low complexity" evidence="1">
    <location>
        <begin position="63"/>
        <end position="74"/>
    </location>
</feature>
<dbReference type="AlphaFoldDB" id="M4BW57"/>
<dbReference type="VEuPathDB" id="FungiDB:HpaG810758"/>
<feature type="region of interest" description="Disordered" evidence="1">
    <location>
        <begin position="58"/>
        <end position="80"/>
    </location>
</feature>
<dbReference type="HOGENOM" id="CLU_2594894_0_0_1"/>
<dbReference type="Proteomes" id="UP000011713">
    <property type="component" value="Unassembled WGS sequence"/>
</dbReference>
<dbReference type="EMBL" id="JH597993">
    <property type="status" value="NOT_ANNOTATED_CDS"/>
    <property type="molecule type" value="Genomic_DNA"/>
</dbReference>
<evidence type="ECO:0000313" key="3">
    <source>
        <dbReference type="Proteomes" id="UP000011713"/>
    </source>
</evidence>
<evidence type="ECO:0000313" key="2">
    <source>
        <dbReference type="EnsemblProtists" id="HpaP810758"/>
    </source>
</evidence>
<keyword evidence="3" id="KW-1185">Reference proteome</keyword>
<organism evidence="2 3">
    <name type="scientific">Hyaloperonospora arabidopsidis (strain Emoy2)</name>
    <name type="common">Downy mildew agent</name>
    <name type="synonym">Peronospora arabidopsidis</name>
    <dbReference type="NCBI Taxonomy" id="559515"/>
    <lineage>
        <taxon>Eukaryota</taxon>
        <taxon>Sar</taxon>
        <taxon>Stramenopiles</taxon>
        <taxon>Oomycota</taxon>
        <taxon>Peronosporomycetes</taxon>
        <taxon>Peronosporales</taxon>
        <taxon>Peronosporaceae</taxon>
        <taxon>Hyaloperonospora</taxon>
    </lineage>
</organism>
<proteinExistence type="predicted"/>
<protein>
    <submittedName>
        <fullName evidence="2">Uncharacterized protein</fullName>
    </submittedName>
</protein>